<keyword evidence="2" id="KW-0689">Ribosomal protein</keyword>
<name>A0A0F9QG49_9ZZZZ</name>
<proteinExistence type="inferred from homology"/>
<keyword evidence="3" id="KW-0687">Ribonucleoprotein</keyword>
<evidence type="ECO:0000256" key="3">
    <source>
        <dbReference type="ARBA" id="ARBA00023274"/>
    </source>
</evidence>
<protein>
    <recommendedName>
        <fullName evidence="4">Large ribosomal subunit protein uL29</fullName>
    </recommendedName>
    <alternativeName>
        <fullName evidence="5">50S ribosomal protein L29</fullName>
    </alternativeName>
</protein>
<comment type="caution">
    <text evidence="6">The sequence shown here is derived from an EMBL/GenBank/DDBJ whole genome shotgun (WGS) entry which is preliminary data.</text>
</comment>
<dbReference type="InterPro" id="IPR001854">
    <property type="entry name" value="Ribosomal_uL29"/>
</dbReference>
<dbReference type="Pfam" id="PF00831">
    <property type="entry name" value="Ribosomal_L29"/>
    <property type="match status" value="1"/>
</dbReference>
<dbReference type="GO" id="GO:0006412">
    <property type="term" value="P:translation"/>
    <property type="evidence" value="ECO:0007669"/>
    <property type="project" value="InterPro"/>
</dbReference>
<dbReference type="PANTHER" id="PTHR10916">
    <property type="entry name" value="60S RIBOSOMAL PROTEIN L35/50S RIBOSOMAL PROTEIN L29"/>
    <property type="match status" value="1"/>
</dbReference>
<dbReference type="NCBIfam" id="TIGR00012">
    <property type="entry name" value="L29"/>
    <property type="match status" value="1"/>
</dbReference>
<gene>
    <name evidence="6" type="ORF">LCGC14_0722680</name>
</gene>
<dbReference type="SUPFAM" id="SSF46561">
    <property type="entry name" value="Ribosomal protein L29 (L29p)"/>
    <property type="match status" value="1"/>
</dbReference>
<sequence length="61" mass="7196">MKASEIREKTTEDLATELDALHKEQFNLRMQNATGQLTRNSEIQRVRRDIARIKTVLNEKR</sequence>
<evidence type="ECO:0000256" key="4">
    <source>
        <dbReference type="ARBA" id="ARBA00035204"/>
    </source>
</evidence>
<dbReference type="PANTHER" id="PTHR10916:SF0">
    <property type="entry name" value="LARGE RIBOSOMAL SUBUNIT PROTEIN UL29C"/>
    <property type="match status" value="1"/>
</dbReference>
<accession>A0A0F9QG49</accession>
<dbReference type="GO" id="GO:0022625">
    <property type="term" value="C:cytosolic large ribosomal subunit"/>
    <property type="evidence" value="ECO:0007669"/>
    <property type="project" value="TreeGrafter"/>
</dbReference>
<dbReference type="EMBL" id="LAZR01001644">
    <property type="protein sequence ID" value="KKN41509.1"/>
    <property type="molecule type" value="Genomic_DNA"/>
</dbReference>
<dbReference type="HAMAP" id="MF_00374">
    <property type="entry name" value="Ribosomal_uL29"/>
    <property type="match status" value="1"/>
</dbReference>
<dbReference type="GO" id="GO:0003735">
    <property type="term" value="F:structural constituent of ribosome"/>
    <property type="evidence" value="ECO:0007669"/>
    <property type="project" value="InterPro"/>
</dbReference>
<dbReference type="AlphaFoldDB" id="A0A0F9QG49"/>
<reference evidence="6" key="1">
    <citation type="journal article" date="2015" name="Nature">
        <title>Complex archaea that bridge the gap between prokaryotes and eukaryotes.</title>
        <authorList>
            <person name="Spang A."/>
            <person name="Saw J.H."/>
            <person name="Jorgensen S.L."/>
            <person name="Zaremba-Niedzwiedzka K."/>
            <person name="Martijn J."/>
            <person name="Lind A.E."/>
            <person name="van Eijk R."/>
            <person name="Schleper C."/>
            <person name="Guy L."/>
            <person name="Ettema T.J."/>
        </authorList>
    </citation>
    <scope>NUCLEOTIDE SEQUENCE</scope>
</reference>
<evidence type="ECO:0000256" key="1">
    <source>
        <dbReference type="ARBA" id="ARBA00009254"/>
    </source>
</evidence>
<dbReference type="CDD" id="cd00427">
    <property type="entry name" value="Ribosomal_L29_HIP"/>
    <property type="match status" value="1"/>
</dbReference>
<comment type="similarity">
    <text evidence="1">Belongs to the universal ribosomal protein uL29 family.</text>
</comment>
<dbReference type="Gene3D" id="1.10.287.310">
    <property type="match status" value="1"/>
</dbReference>
<evidence type="ECO:0000256" key="2">
    <source>
        <dbReference type="ARBA" id="ARBA00022980"/>
    </source>
</evidence>
<dbReference type="InterPro" id="IPR036049">
    <property type="entry name" value="Ribosomal_uL29_sf"/>
</dbReference>
<evidence type="ECO:0000256" key="5">
    <source>
        <dbReference type="ARBA" id="ARBA00035476"/>
    </source>
</evidence>
<dbReference type="InterPro" id="IPR050063">
    <property type="entry name" value="Ribosomal_protein_uL29"/>
</dbReference>
<dbReference type="FunFam" id="1.10.287.310:FF:000001">
    <property type="entry name" value="50S ribosomal protein L29"/>
    <property type="match status" value="1"/>
</dbReference>
<evidence type="ECO:0000313" key="6">
    <source>
        <dbReference type="EMBL" id="KKN41509.1"/>
    </source>
</evidence>
<organism evidence="6">
    <name type="scientific">marine sediment metagenome</name>
    <dbReference type="NCBI Taxonomy" id="412755"/>
    <lineage>
        <taxon>unclassified sequences</taxon>
        <taxon>metagenomes</taxon>
        <taxon>ecological metagenomes</taxon>
    </lineage>
</organism>